<evidence type="ECO:0000256" key="3">
    <source>
        <dbReference type="ARBA" id="ARBA00022692"/>
    </source>
</evidence>
<dbReference type="PANTHER" id="PTHR12428:SF65">
    <property type="entry name" value="CYTOCHROME C OXIDASE ASSEMBLY PROTEIN COX18, MITOCHONDRIAL"/>
    <property type="match status" value="1"/>
</dbReference>
<dbReference type="PANTHER" id="PTHR12428">
    <property type="entry name" value="OXA1"/>
    <property type="match status" value="1"/>
</dbReference>
<feature type="region of interest" description="Disordered" evidence="6">
    <location>
        <begin position="237"/>
        <end position="335"/>
    </location>
</feature>
<dbReference type="Proteomes" id="UP000053611">
    <property type="component" value="Unassembled WGS sequence"/>
</dbReference>
<name>A0A0J1B363_9TREE</name>
<evidence type="ECO:0000313" key="7">
    <source>
        <dbReference type="EMBL" id="KLT42049.1"/>
    </source>
</evidence>
<protein>
    <submittedName>
        <fullName evidence="7">Uncharacterized protein</fullName>
    </submittedName>
</protein>
<evidence type="ECO:0000256" key="4">
    <source>
        <dbReference type="ARBA" id="ARBA00022989"/>
    </source>
</evidence>
<gene>
    <name evidence="7" type="ORF">CC85DRAFT_285814</name>
</gene>
<dbReference type="InterPro" id="IPR001708">
    <property type="entry name" value="YidC/ALB3/OXA1/COX18"/>
</dbReference>
<keyword evidence="3" id="KW-0812">Transmembrane</keyword>
<organism evidence="7 8">
    <name type="scientific">Cutaneotrichosporon oleaginosum</name>
    <dbReference type="NCBI Taxonomy" id="879819"/>
    <lineage>
        <taxon>Eukaryota</taxon>
        <taxon>Fungi</taxon>
        <taxon>Dikarya</taxon>
        <taxon>Basidiomycota</taxon>
        <taxon>Agaricomycotina</taxon>
        <taxon>Tremellomycetes</taxon>
        <taxon>Trichosporonales</taxon>
        <taxon>Trichosporonaceae</taxon>
        <taxon>Cutaneotrichosporon</taxon>
    </lineage>
</organism>
<evidence type="ECO:0000256" key="2">
    <source>
        <dbReference type="ARBA" id="ARBA00009877"/>
    </source>
</evidence>
<dbReference type="OrthoDB" id="2436667at2759"/>
<dbReference type="STRING" id="879819.A0A0J1B363"/>
<sequence length="388" mass="42393">MSLRPLLATPGGLGLRGLSTFARRPHPSHVVRSLPSRPSTTHRTFFTSTLTALSEAVGSTPLPGLLAASPVPLWASIVGLALTVRLGITFPLQLWQRRRVWRARKFVVPEMKRINDELAVQMAVQSKREGLTYEKYRERLKAELATRQAALHKKHGTHPTTTMLVPLAVSVPLFIVMSMTIRQAVTTYPELAAQSFLWVEHMGLPDKQWILPMVAGLLGFGNAENASVRYDARKEAAAAAEAPSSSPPSSTPPPSTPSSSPSTRPSPPPSTTPPWKQTRKFSTTPAQEDKHTGPQHFGKRRVAAKPRAVAQIPGAPKPTLQPMRATKVKGPKASDMVEETHWAARLLPQNREWVQKALTTTLRGASFLVIVVGLQMPAVSLSWACESE</sequence>
<dbReference type="GO" id="GO:0032977">
    <property type="term" value="F:membrane insertase activity"/>
    <property type="evidence" value="ECO:0007669"/>
    <property type="project" value="InterPro"/>
</dbReference>
<dbReference type="GO" id="GO:0033617">
    <property type="term" value="P:mitochondrial respiratory chain complex IV assembly"/>
    <property type="evidence" value="ECO:0007669"/>
    <property type="project" value="TreeGrafter"/>
</dbReference>
<dbReference type="GO" id="GO:0005743">
    <property type="term" value="C:mitochondrial inner membrane"/>
    <property type="evidence" value="ECO:0007669"/>
    <property type="project" value="TreeGrafter"/>
</dbReference>
<evidence type="ECO:0000313" key="8">
    <source>
        <dbReference type="Proteomes" id="UP000053611"/>
    </source>
</evidence>
<dbReference type="RefSeq" id="XP_018278540.1">
    <property type="nucleotide sequence ID" value="XM_018423263.1"/>
</dbReference>
<keyword evidence="4" id="KW-1133">Transmembrane helix</keyword>
<accession>A0A0J1B363</accession>
<comment type="similarity">
    <text evidence="2">Belongs to the OXA1/ALB3/YidC family.</text>
</comment>
<dbReference type="GO" id="GO:0032979">
    <property type="term" value="P:protein insertion into mitochondrial inner membrane from matrix"/>
    <property type="evidence" value="ECO:0007669"/>
    <property type="project" value="TreeGrafter"/>
</dbReference>
<reference evidence="7 8" key="1">
    <citation type="submission" date="2015-03" db="EMBL/GenBank/DDBJ databases">
        <title>Genomics and transcriptomics of the oil-accumulating basidiomycete yeast T. oleaginosus allow insights into substrate utilization and the diverse evolutionary trajectories of mating systems in fungi.</title>
        <authorList>
            <consortium name="DOE Joint Genome Institute"/>
            <person name="Kourist R."/>
            <person name="Kracht O."/>
            <person name="Bracharz F."/>
            <person name="Lipzen A."/>
            <person name="Nolan M."/>
            <person name="Ohm R."/>
            <person name="Grigoriev I."/>
            <person name="Sun S."/>
            <person name="Heitman J."/>
            <person name="Bruck T."/>
            <person name="Nowrousian M."/>
        </authorList>
    </citation>
    <scope>NUCLEOTIDE SEQUENCE [LARGE SCALE GENOMIC DNA]</scope>
    <source>
        <strain evidence="7 8">IBC0246</strain>
    </source>
</reference>
<comment type="subcellular location">
    <subcellularLocation>
        <location evidence="1">Membrane</location>
        <topology evidence="1">Multi-pass membrane protein</topology>
    </subcellularLocation>
</comment>
<dbReference type="AlphaFoldDB" id="A0A0J1B363"/>
<evidence type="ECO:0000256" key="5">
    <source>
        <dbReference type="ARBA" id="ARBA00023136"/>
    </source>
</evidence>
<proteinExistence type="inferred from homology"/>
<evidence type="ECO:0000256" key="1">
    <source>
        <dbReference type="ARBA" id="ARBA00004141"/>
    </source>
</evidence>
<keyword evidence="5" id="KW-0472">Membrane</keyword>
<evidence type="ECO:0000256" key="6">
    <source>
        <dbReference type="SAM" id="MobiDB-lite"/>
    </source>
</evidence>
<feature type="compositionally biased region" description="Pro residues" evidence="6">
    <location>
        <begin position="245"/>
        <end position="256"/>
    </location>
</feature>
<dbReference type="GeneID" id="28983866"/>
<dbReference type="EMBL" id="KQ087209">
    <property type="protein sequence ID" value="KLT42049.1"/>
    <property type="molecule type" value="Genomic_DNA"/>
</dbReference>
<keyword evidence="8" id="KW-1185">Reference proteome</keyword>